<sequence length="210" mass="23651">MVRWRLRIGGLLSGVLLIASLGWLGFLVPTSPWWITEVFRPVDDLGSFLGALFAAVLLVGLPGMVAVLAGIRPGNAALRRRVLAMDGEGVWIYESAKWWSVPRLVPWRDANPVRVYTLDHTDIDPADTGPGPTLVPWDFLQFGDPPQATIHLLWLSATAEVIVAQARRRRPDLTVLDQRTPRVSGLGGWVLRRRRRPRSRMITLRRQRSR</sequence>
<proteinExistence type="predicted"/>
<organism evidence="2 3">
    <name type="scientific">Streptomyces viridochromogenes</name>
    <dbReference type="NCBI Taxonomy" id="1938"/>
    <lineage>
        <taxon>Bacteria</taxon>
        <taxon>Bacillati</taxon>
        <taxon>Actinomycetota</taxon>
        <taxon>Actinomycetes</taxon>
        <taxon>Kitasatosporales</taxon>
        <taxon>Streptomycetaceae</taxon>
        <taxon>Streptomyces</taxon>
    </lineage>
</organism>
<gene>
    <name evidence="2" type="ORF">ACM01_01655</name>
</gene>
<evidence type="ECO:0000313" key="3">
    <source>
        <dbReference type="Proteomes" id="UP000037432"/>
    </source>
</evidence>
<feature type="transmembrane region" description="Helical" evidence="1">
    <location>
        <begin position="47"/>
        <end position="71"/>
    </location>
</feature>
<keyword evidence="1" id="KW-0812">Transmembrane</keyword>
<dbReference type="AlphaFoldDB" id="A0A0J7ZPN3"/>
<evidence type="ECO:0000256" key="1">
    <source>
        <dbReference type="SAM" id="Phobius"/>
    </source>
</evidence>
<dbReference type="Proteomes" id="UP000037432">
    <property type="component" value="Unassembled WGS sequence"/>
</dbReference>
<keyword evidence="1" id="KW-0472">Membrane</keyword>
<reference evidence="2 3" key="1">
    <citation type="submission" date="2015-06" db="EMBL/GenBank/DDBJ databases">
        <authorList>
            <person name="Ju K.-S."/>
            <person name="Doroghazi J.R."/>
            <person name="Metcalf W.W."/>
        </authorList>
    </citation>
    <scope>NUCLEOTIDE SEQUENCE [LARGE SCALE GENOMIC DNA]</scope>
    <source>
        <strain evidence="2 3">NRRL 3414</strain>
    </source>
</reference>
<accession>A0A0J7ZPN3</accession>
<name>A0A0J7ZPN3_STRVR</name>
<dbReference type="PATRIC" id="fig|1938.3.peg.3367"/>
<keyword evidence="1" id="KW-1133">Transmembrane helix</keyword>
<feature type="transmembrane region" description="Helical" evidence="1">
    <location>
        <begin position="12"/>
        <end position="35"/>
    </location>
</feature>
<comment type="caution">
    <text evidence="2">The sequence shown here is derived from an EMBL/GenBank/DDBJ whole genome shotgun (WGS) entry which is preliminary data.</text>
</comment>
<evidence type="ECO:0000313" key="2">
    <source>
        <dbReference type="EMBL" id="KMS77352.1"/>
    </source>
</evidence>
<protein>
    <submittedName>
        <fullName evidence="2">Uncharacterized protein</fullName>
    </submittedName>
</protein>
<dbReference type="EMBL" id="LFNT01000001">
    <property type="protein sequence ID" value="KMS77352.1"/>
    <property type="molecule type" value="Genomic_DNA"/>
</dbReference>